<name>A0A5Q0CCG7_9HYPH</name>
<evidence type="ECO:0000313" key="2">
    <source>
        <dbReference type="Proteomes" id="UP000326881"/>
    </source>
</evidence>
<organism evidence="1 2">
    <name type="scientific">Rhizobium grahamii</name>
    <dbReference type="NCBI Taxonomy" id="1120045"/>
    <lineage>
        <taxon>Bacteria</taxon>
        <taxon>Pseudomonadati</taxon>
        <taxon>Pseudomonadota</taxon>
        <taxon>Alphaproteobacteria</taxon>
        <taxon>Hyphomicrobiales</taxon>
        <taxon>Rhizobiaceae</taxon>
        <taxon>Rhizobium/Agrobacterium group</taxon>
        <taxon>Rhizobium</taxon>
    </lineage>
</organism>
<dbReference type="Proteomes" id="UP000326881">
    <property type="component" value="Plasmid unnamed"/>
</dbReference>
<proteinExistence type="predicted"/>
<sequence>MRICGVQISGSTANLAVVSSDGAGGVLYHPCHTRKITLEDEKSSDSLRTFLKAITAFAHENKVEGFCIKQRASGGQRGAGGPSFKIEALVQLVPDISTYFANPVALSKFAKTNAAGLPNGLQNYLADAYRSGAYQLKKLGAI</sequence>
<dbReference type="AlphaFoldDB" id="A0A5Q0CCG7"/>
<keyword evidence="1" id="KW-0614">Plasmid</keyword>
<reference evidence="1 2" key="1">
    <citation type="submission" date="2019-08" db="EMBL/GenBank/DDBJ databases">
        <title>Prosopis cineraria nodule microbiome.</title>
        <authorList>
            <person name="Ali R."/>
            <person name="Chaluvadi S.R."/>
            <person name="Wang X."/>
        </authorList>
    </citation>
    <scope>NUCLEOTIDE SEQUENCE [LARGE SCALE GENOMIC DNA]</scope>
    <source>
        <strain evidence="1 2">BG7</strain>
        <plasmid evidence="1 2">unnamed</plasmid>
    </source>
</reference>
<dbReference type="EMBL" id="CP043499">
    <property type="protein sequence ID" value="QFY63516.1"/>
    <property type="molecule type" value="Genomic_DNA"/>
</dbReference>
<gene>
    <name evidence="1" type="ORF">FZ934_25055</name>
</gene>
<dbReference type="Pfam" id="PF11215">
    <property type="entry name" value="DUF3010"/>
    <property type="match status" value="1"/>
</dbReference>
<evidence type="ECO:0000313" key="1">
    <source>
        <dbReference type="EMBL" id="QFY63516.1"/>
    </source>
</evidence>
<dbReference type="RefSeq" id="WP_153273477.1">
    <property type="nucleotide sequence ID" value="NZ_CP043499.1"/>
</dbReference>
<dbReference type="KEGG" id="rgr:FZ934_25055"/>
<dbReference type="OrthoDB" id="7850085at2"/>
<accession>A0A5Q0CCG7</accession>
<keyword evidence="2" id="KW-1185">Reference proteome</keyword>
<geneLocation type="plasmid" evidence="1 2">
    <name>unnamed</name>
</geneLocation>
<dbReference type="InterPro" id="IPR021378">
    <property type="entry name" value="DUF3010"/>
</dbReference>
<protein>
    <submittedName>
        <fullName evidence="1">DUF3010 family protein</fullName>
    </submittedName>
</protein>